<sequence length="755" mass="87546">MPRMFLLGILLSILIYPFPRSHVSGLPLPNVDHRWQVQQQHLTSSTSCVLEGNSELYGLGIRLGVYFQLISTLLANHFLPDALREAWDANTIFLTSILIAIVKSSVRVGDLTAPEAFVMLQMLFAFLLAVYHVGSSTKWVFFELMRHSLEFPGTKIGDNLMHSLSELGRAKKDVSPLGTMLRRFLTIAIAAYNVWFWFTGSFFLDRDRACQSAMFLFARLNLHGSPQVLFRLLSTLYLLYQAFLLPGTMGWYWYALIRLLHHYRPESLKKPPPSFWEMCLIRNLDPRRESEKQTENLATKGDEPEWRKVRQTLDKRLYIHTAFTALWHGVTFTTSLSFIIWSILTIEFTLIWNNAQDVYSISSTGQLIPFITARKPPKPEQVLQKDSAVWKYRLNNAEYAVFHAGFPQRRRSFDDRNTRPSLHGLDKRRNAKTDRLAPVYPIPKDDENYRPGNLPGKSNIWIVPQSGRFLYWTKEKKSLHIFHSYTLTRRISLDDVGAFQQSALPTPHPARLGTWLPLSLYKDHQENESNRPRWLRHQQAEFHKAVSKDKGRDKLTGADSNHERHFWLPGDVDSRSFCTLSSMDLEPDTVAPKPRRWSFDEKDIAYPGYEDPNDRYPFETESAGAFELDILHSQRPVLPPGAYFPTKASRLSSSTRSFYDIGLYPEYEDPDDRYYFESRLAGAVALDILHSQRPKLLQYWFPHNIFKQGQELDSKIWQPDIRCASHRLRIQTPWSWSCTISIHCGFHKPGEDDSR</sequence>
<dbReference type="RefSeq" id="XP_016246063.1">
    <property type="nucleotide sequence ID" value="XM_016396207.1"/>
</dbReference>
<evidence type="ECO:0000313" key="3">
    <source>
        <dbReference type="EMBL" id="KIW25847.1"/>
    </source>
</evidence>
<feature type="transmembrane region" description="Helical" evidence="1">
    <location>
        <begin position="118"/>
        <end position="141"/>
    </location>
</feature>
<feature type="chain" id="PRO_5002238544" description="Wax synthase domain-containing protein" evidence="2">
    <location>
        <begin position="26"/>
        <end position="755"/>
    </location>
</feature>
<accession>A0A0D2ALD7</accession>
<evidence type="ECO:0008006" key="5">
    <source>
        <dbReference type="Google" id="ProtNLM"/>
    </source>
</evidence>
<dbReference type="Proteomes" id="UP000054466">
    <property type="component" value="Unassembled WGS sequence"/>
</dbReference>
<name>A0A0D2ALD7_9EURO</name>
<keyword evidence="2" id="KW-0732">Signal</keyword>
<protein>
    <recommendedName>
        <fullName evidence="5">Wax synthase domain-containing protein</fullName>
    </recommendedName>
</protein>
<organism evidence="3 4">
    <name type="scientific">Cladophialophora immunda</name>
    <dbReference type="NCBI Taxonomy" id="569365"/>
    <lineage>
        <taxon>Eukaryota</taxon>
        <taxon>Fungi</taxon>
        <taxon>Dikarya</taxon>
        <taxon>Ascomycota</taxon>
        <taxon>Pezizomycotina</taxon>
        <taxon>Eurotiomycetes</taxon>
        <taxon>Chaetothyriomycetidae</taxon>
        <taxon>Chaetothyriales</taxon>
        <taxon>Herpotrichiellaceae</taxon>
        <taxon>Cladophialophora</taxon>
    </lineage>
</organism>
<feature type="transmembrane region" description="Helical" evidence="1">
    <location>
        <begin position="180"/>
        <end position="198"/>
    </location>
</feature>
<keyword evidence="1" id="KW-0472">Membrane</keyword>
<dbReference type="OrthoDB" id="4121249at2759"/>
<proteinExistence type="predicted"/>
<feature type="signal peptide" evidence="2">
    <location>
        <begin position="1"/>
        <end position="25"/>
    </location>
</feature>
<keyword evidence="1" id="KW-0812">Transmembrane</keyword>
<keyword evidence="1" id="KW-1133">Transmembrane helix</keyword>
<dbReference type="VEuPathDB" id="FungiDB:PV07_08987"/>
<dbReference type="AlphaFoldDB" id="A0A0D2ALD7"/>
<evidence type="ECO:0000313" key="4">
    <source>
        <dbReference type="Proteomes" id="UP000054466"/>
    </source>
</evidence>
<evidence type="ECO:0000256" key="2">
    <source>
        <dbReference type="SAM" id="SignalP"/>
    </source>
</evidence>
<gene>
    <name evidence="3" type="ORF">PV07_08987</name>
</gene>
<dbReference type="EMBL" id="KN847044">
    <property type="protein sequence ID" value="KIW25847.1"/>
    <property type="molecule type" value="Genomic_DNA"/>
</dbReference>
<evidence type="ECO:0000256" key="1">
    <source>
        <dbReference type="SAM" id="Phobius"/>
    </source>
</evidence>
<feature type="transmembrane region" description="Helical" evidence="1">
    <location>
        <begin position="238"/>
        <end position="260"/>
    </location>
</feature>
<dbReference type="GeneID" id="27348181"/>
<keyword evidence="4" id="KW-1185">Reference proteome</keyword>
<reference evidence="3 4" key="1">
    <citation type="submission" date="2015-01" db="EMBL/GenBank/DDBJ databases">
        <title>The Genome Sequence of Cladophialophora immunda CBS83496.</title>
        <authorList>
            <consortium name="The Broad Institute Genomics Platform"/>
            <person name="Cuomo C."/>
            <person name="de Hoog S."/>
            <person name="Gorbushina A."/>
            <person name="Stielow B."/>
            <person name="Teixiera M."/>
            <person name="Abouelleil A."/>
            <person name="Chapman S.B."/>
            <person name="Priest M."/>
            <person name="Young S.K."/>
            <person name="Wortman J."/>
            <person name="Nusbaum C."/>
            <person name="Birren B."/>
        </authorList>
    </citation>
    <scope>NUCLEOTIDE SEQUENCE [LARGE SCALE GENOMIC DNA]</scope>
    <source>
        <strain evidence="3 4">CBS 83496</strain>
    </source>
</reference>
<dbReference type="HOGENOM" id="CLU_368806_0_0_1"/>
<feature type="transmembrane region" description="Helical" evidence="1">
    <location>
        <begin position="317"/>
        <end position="344"/>
    </location>
</feature>
<dbReference type="STRING" id="569365.A0A0D2ALD7"/>